<dbReference type="InterPro" id="IPR013865">
    <property type="entry name" value="FAM32A"/>
</dbReference>
<evidence type="ECO:0000313" key="2">
    <source>
        <dbReference type="EMBL" id="KAK3262859.1"/>
    </source>
</evidence>
<name>A0AAE0FN70_9CHLO</name>
<evidence type="ECO:0000256" key="1">
    <source>
        <dbReference type="SAM" id="MobiDB-lite"/>
    </source>
</evidence>
<organism evidence="2 3">
    <name type="scientific">Cymbomonas tetramitiformis</name>
    <dbReference type="NCBI Taxonomy" id="36881"/>
    <lineage>
        <taxon>Eukaryota</taxon>
        <taxon>Viridiplantae</taxon>
        <taxon>Chlorophyta</taxon>
        <taxon>Pyramimonadophyceae</taxon>
        <taxon>Pyramimonadales</taxon>
        <taxon>Pyramimonadaceae</taxon>
        <taxon>Cymbomonas</taxon>
    </lineage>
</organism>
<protein>
    <submittedName>
        <fullName evidence="2">Uncharacterized protein</fullName>
    </submittedName>
</protein>
<proteinExistence type="predicted"/>
<comment type="caution">
    <text evidence="2">The sequence shown here is derived from an EMBL/GenBank/DDBJ whole genome shotgun (WGS) entry which is preliminary data.</text>
</comment>
<evidence type="ECO:0000313" key="3">
    <source>
        <dbReference type="Proteomes" id="UP001190700"/>
    </source>
</evidence>
<dbReference type="Pfam" id="PF08555">
    <property type="entry name" value="FAM32A"/>
    <property type="match status" value="1"/>
</dbReference>
<dbReference type="AlphaFoldDB" id="A0AAE0FN70"/>
<keyword evidence="3" id="KW-1185">Reference proteome</keyword>
<gene>
    <name evidence="2" type="ORF">CYMTET_28311</name>
</gene>
<sequence>MSAYDRIKGGKLTFKGSAISKDKKKKKKKVKVDEEEGGELVSAAAAAAPAEETAGEEARADGEEEEDTNDGTVLIHGSTIHRVKKKEGDHGIDHTNPGQTYETIFHYETQRMKDAKGRSLCFGTNYREAPEILHGYTRKVKGKTSEERLDKRCAQKADKYCR</sequence>
<accession>A0AAE0FN70</accession>
<feature type="region of interest" description="Disordered" evidence="1">
    <location>
        <begin position="18"/>
        <end position="72"/>
    </location>
</feature>
<feature type="compositionally biased region" description="Low complexity" evidence="1">
    <location>
        <begin position="39"/>
        <end position="52"/>
    </location>
</feature>
<dbReference type="Proteomes" id="UP001190700">
    <property type="component" value="Unassembled WGS sequence"/>
</dbReference>
<dbReference type="EMBL" id="LGRX02015908">
    <property type="protein sequence ID" value="KAK3262859.1"/>
    <property type="molecule type" value="Genomic_DNA"/>
</dbReference>
<reference evidence="2 3" key="1">
    <citation type="journal article" date="2015" name="Genome Biol. Evol.">
        <title>Comparative Genomics of a Bacterivorous Green Alga Reveals Evolutionary Causalities and Consequences of Phago-Mixotrophic Mode of Nutrition.</title>
        <authorList>
            <person name="Burns J.A."/>
            <person name="Paasch A."/>
            <person name="Narechania A."/>
            <person name="Kim E."/>
        </authorList>
    </citation>
    <scope>NUCLEOTIDE SEQUENCE [LARGE SCALE GENOMIC DNA]</scope>
    <source>
        <strain evidence="2 3">PLY_AMNH</strain>
    </source>
</reference>